<dbReference type="BioCyc" id="KPNE507522:GI0B-2832-MONOMER"/>
<accession>B5XR47</accession>
<keyword evidence="1" id="KW-0472">Membrane</keyword>
<reference evidence="2 3" key="1">
    <citation type="journal article" date="2008" name="PLoS Genet.">
        <title>Complete genome sequence of the N2-fixing broad host range endophyte Klebsiella pneumoniae 342 and virulence predictions verified in mice.</title>
        <authorList>
            <person name="Fouts D.E."/>
            <person name="Tyler H.L."/>
            <person name="DeBoy R.T."/>
            <person name="Daugherty S."/>
            <person name="Ren Q."/>
            <person name="Badger J.H."/>
            <person name="Durkin A.S."/>
            <person name="Huot H."/>
            <person name="Shrivastava S."/>
            <person name="Kothari S."/>
            <person name="Dodson R.J."/>
            <person name="Mohamoud Y."/>
            <person name="Khouri H."/>
            <person name="Roesch L.F."/>
            <person name="Krogfelt K.A."/>
            <person name="Struve C."/>
            <person name="Triplett E.W."/>
            <person name="Methe B.A."/>
        </authorList>
    </citation>
    <scope>NUCLEOTIDE SEQUENCE [LARGE SCALE GENOMIC DNA]</scope>
    <source>
        <strain evidence="2 3">342</strain>
    </source>
</reference>
<keyword evidence="1" id="KW-1133">Transmembrane helix</keyword>
<name>B5XR47_KLEV3</name>
<proteinExistence type="predicted"/>
<feature type="transmembrane region" description="Helical" evidence="1">
    <location>
        <begin position="20"/>
        <end position="43"/>
    </location>
</feature>
<evidence type="ECO:0000313" key="2">
    <source>
        <dbReference type="EMBL" id="ACI07833.1"/>
    </source>
</evidence>
<dbReference type="Proteomes" id="UP000001734">
    <property type="component" value="Chromosome"/>
</dbReference>
<dbReference type="EMBL" id="CP000964">
    <property type="protein sequence ID" value="ACI07833.1"/>
    <property type="molecule type" value="Genomic_DNA"/>
</dbReference>
<dbReference type="HOGENOM" id="CLU_1728946_0_0_6"/>
<sequence>MYDIAFCIEAIMNSNVLTQIGIWSNVCSAFFAMVTAIIALIALNQWKKQYEENKFLRFVDAIIEYNNCLIRAPKLMADDKDNFHRKSLSVAGNEMNMRWLICLKTKRGRKNEALIEAMKSITINHVSFLEGKTSKLELAMDSIVPIAFHSK</sequence>
<evidence type="ECO:0000313" key="3">
    <source>
        <dbReference type="Proteomes" id="UP000001734"/>
    </source>
</evidence>
<keyword evidence="1" id="KW-0812">Transmembrane</keyword>
<gene>
    <name evidence="2" type="ordered locus">KPK_2844</name>
</gene>
<evidence type="ECO:0000256" key="1">
    <source>
        <dbReference type="SAM" id="Phobius"/>
    </source>
</evidence>
<dbReference type="AlphaFoldDB" id="B5XR47"/>
<organism evidence="2 3">
    <name type="scientific">Klebsiella variicola (strain 342)</name>
    <name type="common">Klebsiella pneumoniae</name>
    <dbReference type="NCBI Taxonomy" id="507522"/>
    <lineage>
        <taxon>Bacteria</taxon>
        <taxon>Pseudomonadati</taxon>
        <taxon>Pseudomonadota</taxon>
        <taxon>Gammaproteobacteria</taxon>
        <taxon>Enterobacterales</taxon>
        <taxon>Enterobacteriaceae</taxon>
        <taxon>Klebsiella/Raoultella group</taxon>
        <taxon>Klebsiella</taxon>
        <taxon>Klebsiella pneumoniae complex</taxon>
    </lineage>
</organism>
<dbReference type="KEGG" id="kpe:KPK_2844"/>
<protein>
    <submittedName>
        <fullName evidence="2">Uncharacterized protein</fullName>
    </submittedName>
</protein>